<dbReference type="InterPro" id="IPR036271">
    <property type="entry name" value="Tet_transcr_reg_TetR-rel_C_sf"/>
</dbReference>
<sequence length="203" mass="22237">MTTKTQTVCRGRPCAFNKEEALGKALELFWRNGYEGTSLSDLTKVMGINKPSLYSAFGNKEQLFLQAIDLYEKRPDAFFYPAMEQKTAYLAVQAMLRGAADRMANADHPQGCVIVQGALSCSEASATVKDALVKRRLEGQQALEKRFEQAQQDGDLPQHVDAANLASYIGTVLQGMCVQANNGASTEDLYAVADMVLQNFPKA</sequence>
<dbReference type="EMBL" id="JAMZDE010000001">
    <property type="protein sequence ID" value="MCP1338290.1"/>
    <property type="molecule type" value="Genomic_DNA"/>
</dbReference>
<dbReference type="PRINTS" id="PR00455">
    <property type="entry name" value="HTHTETR"/>
</dbReference>
<name>A0A9X2FVB3_9GAMM</name>
<dbReference type="PROSITE" id="PS01081">
    <property type="entry name" value="HTH_TETR_1"/>
    <property type="match status" value="1"/>
</dbReference>
<dbReference type="InterPro" id="IPR009057">
    <property type="entry name" value="Homeodomain-like_sf"/>
</dbReference>
<feature type="DNA-binding region" description="H-T-H motif" evidence="4">
    <location>
        <begin position="38"/>
        <end position="57"/>
    </location>
</feature>
<dbReference type="Pfam" id="PF00440">
    <property type="entry name" value="TetR_N"/>
    <property type="match status" value="1"/>
</dbReference>
<accession>A0A9X2FVB3</accession>
<dbReference type="Gene3D" id="1.10.357.10">
    <property type="entry name" value="Tetracycline Repressor, domain 2"/>
    <property type="match status" value="1"/>
</dbReference>
<evidence type="ECO:0000256" key="3">
    <source>
        <dbReference type="ARBA" id="ARBA00023163"/>
    </source>
</evidence>
<keyword evidence="2 4" id="KW-0238">DNA-binding</keyword>
<dbReference type="InterPro" id="IPR023772">
    <property type="entry name" value="DNA-bd_HTH_TetR-type_CS"/>
</dbReference>
<dbReference type="AlphaFoldDB" id="A0A9X2FVB3"/>
<feature type="domain" description="HTH tetR-type" evidence="5">
    <location>
        <begin position="15"/>
        <end position="75"/>
    </location>
</feature>
<dbReference type="InterPro" id="IPR001647">
    <property type="entry name" value="HTH_TetR"/>
</dbReference>
<gene>
    <name evidence="6" type="ORF">NJR55_01665</name>
</gene>
<evidence type="ECO:0000256" key="1">
    <source>
        <dbReference type="ARBA" id="ARBA00023015"/>
    </source>
</evidence>
<dbReference type="Gene3D" id="1.10.10.60">
    <property type="entry name" value="Homeodomain-like"/>
    <property type="match status" value="1"/>
</dbReference>
<dbReference type="PANTHER" id="PTHR47506">
    <property type="entry name" value="TRANSCRIPTIONAL REGULATORY PROTEIN"/>
    <property type="match status" value="1"/>
</dbReference>
<protein>
    <submittedName>
        <fullName evidence="6">TetR/AcrR family transcriptional regulator</fullName>
    </submittedName>
</protein>
<evidence type="ECO:0000256" key="4">
    <source>
        <dbReference type="PROSITE-ProRule" id="PRU00335"/>
    </source>
</evidence>
<evidence type="ECO:0000256" key="2">
    <source>
        <dbReference type="ARBA" id="ARBA00023125"/>
    </source>
</evidence>
<reference evidence="6" key="1">
    <citation type="submission" date="2022-06" db="EMBL/GenBank/DDBJ databases">
        <title>Idiomarina rhizosphaerae M1R2S28.</title>
        <authorList>
            <person name="Sun J.-Q."/>
            <person name="Li L.-F."/>
        </authorList>
    </citation>
    <scope>NUCLEOTIDE SEQUENCE</scope>
    <source>
        <strain evidence="6">M1R2S28</strain>
    </source>
</reference>
<organism evidence="6 7">
    <name type="scientific">Idiomarina rhizosphaerae</name>
    <dbReference type="NCBI Taxonomy" id="2961572"/>
    <lineage>
        <taxon>Bacteria</taxon>
        <taxon>Pseudomonadati</taxon>
        <taxon>Pseudomonadota</taxon>
        <taxon>Gammaproteobacteria</taxon>
        <taxon>Alteromonadales</taxon>
        <taxon>Idiomarinaceae</taxon>
        <taxon>Idiomarina</taxon>
    </lineage>
</organism>
<proteinExistence type="predicted"/>
<evidence type="ECO:0000259" key="5">
    <source>
        <dbReference type="PROSITE" id="PS50977"/>
    </source>
</evidence>
<dbReference type="RefSeq" id="WP_253617278.1">
    <property type="nucleotide sequence ID" value="NZ_JAMZDE010000001.1"/>
</dbReference>
<dbReference type="PROSITE" id="PS50977">
    <property type="entry name" value="HTH_TETR_2"/>
    <property type="match status" value="1"/>
</dbReference>
<dbReference type="PANTHER" id="PTHR47506:SF1">
    <property type="entry name" value="HTH-TYPE TRANSCRIPTIONAL REGULATOR YJDC"/>
    <property type="match status" value="1"/>
</dbReference>
<dbReference type="InterPro" id="IPR011075">
    <property type="entry name" value="TetR_C"/>
</dbReference>
<keyword evidence="1" id="KW-0805">Transcription regulation</keyword>
<dbReference type="Pfam" id="PF16925">
    <property type="entry name" value="TetR_C_13"/>
    <property type="match status" value="1"/>
</dbReference>
<evidence type="ECO:0000313" key="7">
    <source>
        <dbReference type="Proteomes" id="UP001139474"/>
    </source>
</evidence>
<keyword evidence="3" id="KW-0804">Transcription</keyword>
<dbReference type="Proteomes" id="UP001139474">
    <property type="component" value="Unassembled WGS sequence"/>
</dbReference>
<dbReference type="GO" id="GO:0003677">
    <property type="term" value="F:DNA binding"/>
    <property type="evidence" value="ECO:0007669"/>
    <property type="project" value="UniProtKB-UniRule"/>
</dbReference>
<evidence type="ECO:0000313" key="6">
    <source>
        <dbReference type="EMBL" id="MCP1338290.1"/>
    </source>
</evidence>
<dbReference type="SUPFAM" id="SSF48498">
    <property type="entry name" value="Tetracyclin repressor-like, C-terminal domain"/>
    <property type="match status" value="1"/>
</dbReference>
<dbReference type="SUPFAM" id="SSF46689">
    <property type="entry name" value="Homeodomain-like"/>
    <property type="match status" value="1"/>
</dbReference>
<keyword evidence="7" id="KW-1185">Reference proteome</keyword>
<comment type="caution">
    <text evidence="6">The sequence shown here is derived from an EMBL/GenBank/DDBJ whole genome shotgun (WGS) entry which is preliminary data.</text>
</comment>